<keyword evidence="2" id="KW-1185">Reference proteome</keyword>
<organism evidence="1 2">
    <name type="scientific">Vibrio sinensis</name>
    <dbReference type="NCBI Taxonomy" id="2302434"/>
    <lineage>
        <taxon>Bacteria</taxon>
        <taxon>Pseudomonadati</taxon>
        <taxon>Pseudomonadota</taxon>
        <taxon>Gammaproteobacteria</taxon>
        <taxon>Vibrionales</taxon>
        <taxon>Vibrionaceae</taxon>
        <taxon>Vibrio</taxon>
    </lineage>
</organism>
<protein>
    <submittedName>
        <fullName evidence="1">Uncharacterized protein</fullName>
    </submittedName>
</protein>
<dbReference type="AlphaFoldDB" id="A0A3A6QPW4"/>
<dbReference type="Proteomes" id="UP000273252">
    <property type="component" value="Unassembled WGS sequence"/>
</dbReference>
<accession>A0A3A6QPW4</accession>
<dbReference type="RefSeq" id="WP_120032537.1">
    <property type="nucleotide sequence ID" value="NZ_QVMU01000014.1"/>
</dbReference>
<dbReference type="OrthoDB" id="5874420at2"/>
<evidence type="ECO:0000313" key="2">
    <source>
        <dbReference type="Proteomes" id="UP000273252"/>
    </source>
</evidence>
<comment type="caution">
    <text evidence="1">The sequence shown here is derived from an EMBL/GenBank/DDBJ whole genome shotgun (WGS) entry which is preliminary data.</text>
</comment>
<sequence length="222" mass="26159">MLSRHRFSLIMLMTLCAALFFLSGAKGVVNLHRLALATTLDDVKKSTLKELPANSLVESQLDLPYLLPSFFLDLSERSNYNAWMAYVNRDDEKQWQLFNQRALNNIEEQQKKRPLDSTLVIQKANIMWRLDAPHSDILEQYRLAVQLGEFERYTLINTLIFYLSSWPELESVDRKVAVSYLLDMKRYKMKNWQYDQILKMPLVGERACAIYSFNNVRPYFCR</sequence>
<reference evidence="1 2" key="1">
    <citation type="submission" date="2018-08" db="EMBL/GenBank/DDBJ databases">
        <title>Vibrio isolated from the Eastern China Marginal Seas.</title>
        <authorList>
            <person name="Li Y."/>
        </authorList>
    </citation>
    <scope>NUCLEOTIDE SEQUENCE [LARGE SCALE GENOMIC DNA]</scope>
    <source>
        <strain evidence="1 2">BEI233</strain>
    </source>
</reference>
<name>A0A3A6QPW4_9VIBR</name>
<evidence type="ECO:0000313" key="1">
    <source>
        <dbReference type="EMBL" id="RJX69706.1"/>
    </source>
</evidence>
<dbReference type="EMBL" id="QVMU01000014">
    <property type="protein sequence ID" value="RJX69706.1"/>
    <property type="molecule type" value="Genomic_DNA"/>
</dbReference>
<gene>
    <name evidence="1" type="ORF">DZ860_14600</name>
</gene>
<proteinExistence type="predicted"/>